<feature type="region of interest" description="Disordered" evidence="8">
    <location>
        <begin position="171"/>
        <end position="213"/>
    </location>
</feature>
<dbReference type="InterPro" id="IPR006543">
    <property type="entry name" value="Histidinol-phos"/>
</dbReference>
<dbReference type="NCBIfam" id="TIGR01656">
    <property type="entry name" value="Histidinol-ppas"/>
    <property type="match status" value="1"/>
</dbReference>
<evidence type="ECO:0000256" key="7">
    <source>
        <dbReference type="ARBA" id="ARBA00031828"/>
    </source>
</evidence>
<evidence type="ECO:0000313" key="9">
    <source>
        <dbReference type="EMBL" id="MCP2329825.1"/>
    </source>
</evidence>
<comment type="similarity">
    <text evidence="2">Belongs to the GmhB family.</text>
</comment>
<evidence type="ECO:0000256" key="1">
    <source>
        <dbReference type="ARBA" id="ARBA00004496"/>
    </source>
</evidence>
<protein>
    <recommendedName>
        <fullName evidence="7">D,D-heptose 1,7-bisphosphate phosphatase</fullName>
    </recommendedName>
</protein>
<evidence type="ECO:0000313" key="10">
    <source>
        <dbReference type="Proteomes" id="UP000791080"/>
    </source>
</evidence>
<dbReference type="InterPro" id="IPR004446">
    <property type="entry name" value="Heptose_bisP_phosphatase"/>
</dbReference>
<keyword evidence="3" id="KW-0963">Cytoplasm</keyword>
<reference evidence="9 10" key="1">
    <citation type="submission" date="2013-07" db="EMBL/GenBank/DDBJ databases">
        <authorList>
            <consortium name="DOE Joint Genome Institute"/>
            <person name="Reeve W."/>
            <person name="Huntemann M."/>
            <person name="Han J."/>
            <person name="Chen A."/>
            <person name="Kyrpides N."/>
            <person name="Mavromatis K."/>
            <person name="Markowitz V."/>
            <person name="Palaniappan K."/>
            <person name="Ivanova N."/>
            <person name="Schaumberg A."/>
            <person name="Pati A."/>
            <person name="Liolios K."/>
            <person name="Nordberg H.P."/>
            <person name="Cantor M.N."/>
            <person name="Hua S.X."/>
            <person name="Woyke T."/>
        </authorList>
    </citation>
    <scope>NUCLEOTIDE SEQUENCE [LARGE SCALE GENOMIC DNA]</scope>
    <source>
        <strain evidence="9 10">DSM 43889</strain>
    </source>
</reference>
<dbReference type="InterPro" id="IPR023214">
    <property type="entry name" value="HAD_sf"/>
</dbReference>
<dbReference type="Gene3D" id="3.40.50.1000">
    <property type="entry name" value="HAD superfamily/HAD-like"/>
    <property type="match status" value="1"/>
</dbReference>
<dbReference type="Proteomes" id="UP000791080">
    <property type="component" value="Unassembled WGS sequence"/>
</dbReference>
<keyword evidence="6" id="KW-0119">Carbohydrate metabolism</keyword>
<dbReference type="PANTHER" id="PTHR42891:SF1">
    <property type="entry name" value="D-GLYCERO-BETA-D-MANNO-HEPTOSE-1,7-BISPHOSPHATE 7-PHOSPHATASE"/>
    <property type="match status" value="1"/>
</dbReference>
<sequence length="213" mass="22847">MLFDRDGTLVEDVPYNGDPAAVRLRPGAEHVVRALRDRGIPVGLVTNQSGIGRGVLSWRQVRAVNARVSALVGGLDTVQVCPHRPDERCDCRKPRPGLVLAAAERLGVPASETWLVGDIESDVLAVRAVGGTGVLVPNGRTRAVEVRRAPCVADDLRHALRMLLDGAPRRRAVGVPAPSHVPRLPSHSAREPARLRRTPPAVDDRIRPTGGTS</sequence>
<evidence type="ECO:0000256" key="4">
    <source>
        <dbReference type="ARBA" id="ARBA00022723"/>
    </source>
</evidence>
<comment type="caution">
    <text evidence="9">The sequence shown here is derived from an EMBL/GenBank/DDBJ whole genome shotgun (WGS) entry which is preliminary data.</text>
</comment>
<dbReference type="EMBL" id="AUBJ02000001">
    <property type="protein sequence ID" value="MCP2329825.1"/>
    <property type="molecule type" value="Genomic_DNA"/>
</dbReference>
<name>A0ABT1JBE9_ACTCY</name>
<gene>
    <name evidence="9" type="ORF">G443_000095</name>
</gene>
<evidence type="ECO:0000256" key="5">
    <source>
        <dbReference type="ARBA" id="ARBA00022801"/>
    </source>
</evidence>
<dbReference type="InterPro" id="IPR006549">
    <property type="entry name" value="HAD-SF_hydro_IIIA"/>
</dbReference>
<dbReference type="Pfam" id="PF13242">
    <property type="entry name" value="Hydrolase_like"/>
    <property type="match status" value="1"/>
</dbReference>
<accession>A0ABT1JBE9</accession>
<dbReference type="InterPro" id="IPR036412">
    <property type="entry name" value="HAD-like_sf"/>
</dbReference>
<evidence type="ECO:0000256" key="2">
    <source>
        <dbReference type="ARBA" id="ARBA00005628"/>
    </source>
</evidence>
<dbReference type="PANTHER" id="PTHR42891">
    <property type="entry name" value="D-GLYCERO-BETA-D-MANNO-HEPTOSE-1,7-BISPHOSPHATE 7-PHOSPHATASE"/>
    <property type="match status" value="1"/>
</dbReference>
<keyword evidence="10" id="KW-1185">Reference proteome</keyword>
<evidence type="ECO:0000256" key="8">
    <source>
        <dbReference type="SAM" id="MobiDB-lite"/>
    </source>
</evidence>
<organism evidence="9 10">
    <name type="scientific">Actinoalloteichus caeruleus DSM 43889</name>
    <dbReference type="NCBI Taxonomy" id="1120930"/>
    <lineage>
        <taxon>Bacteria</taxon>
        <taxon>Bacillati</taxon>
        <taxon>Actinomycetota</taxon>
        <taxon>Actinomycetes</taxon>
        <taxon>Pseudonocardiales</taxon>
        <taxon>Pseudonocardiaceae</taxon>
        <taxon>Actinoalloteichus</taxon>
        <taxon>Actinoalloteichus cyanogriseus</taxon>
    </lineage>
</organism>
<evidence type="ECO:0000256" key="6">
    <source>
        <dbReference type="ARBA" id="ARBA00023277"/>
    </source>
</evidence>
<dbReference type="GO" id="GO:0016787">
    <property type="term" value="F:hydrolase activity"/>
    <property type="evidence" value="ECO:0007669"/>
    <property type="project" value="UniProtKB-KW"/>
</dbReference>
<dbReference type="SUPFAM" id="SSF56784">
    <property type="entry name" value="HAD-like"/>
    <property type="match status" value="1"/>
</dbReference>
<evidence type="ECO:0000256" key="3">
    <source>
        <dbReference type="ARBA" id="ARBA00022490"/>
    </source>
</evidence>
<reference evidence="9 10" key="2">
    <citation type="submission" date="2022-06" db="EMBL/GenBank/DDBJ databases">
        <title>Genomic Encyclopedia of Type Strains, Phase I: the one thousand microbial genomes (KMG-I) project.</title>
        <authorList>
            <person name="Kyrpides N."/>
        </authorList>
    </citation>
    <scope>NUCLEOTIDE SEQUENCE [LARGE SCALE GENOMIC DNA]</scope>
    <source>
        <strain evidence="9 10">DSM 43889</strain>
    </source>
</reference>
<keyword evidence="5 9" id="KW-0378">Hydrolase</keyword>
<keyword evidence="4" id="KW-0479">Metal-binding</keyword>
<comment type="subcellular location">
    <subcellularLocation>
        <location evidence="1">Cytoplasm</location>
    </subcellularLocation>
</comment>
<dbReference type="NCBIfam" id="TIGR01662">
    <property type="entry name" value="HAD-SF-IIIA"/>
    <property type="match status" value="1"/>
</dbReference>
<proteinExistence type="inferred from homology"/>